<evidence type="ECO:0000256" key="1">
    <source>
        <dbReference type="ARBA" id="ARBA00010140"/>
    </source>
</evidence>
<evidence type="ECO:0000313" key="15">
    <source>
        <dbReference type="Proteomes" id="UP001491310"/>
    </source>
</evidence>
<dbReference type="Gene3D" id="3.40.50.1820">
    <property type="entry name" value="alpha/beta hydrolase"/>
    <property type="match status" value="2"/>
</dbReference>
<evidence type="ECO:0000256" key="4">
    <source>
        <dbReference type="ARBA" id="ARBA00022806"/>
    </source>
</evidence>
<dbReference type="Gene3D" id="1.10.10.10">
    <property type="entry name" value="Winged helix-like DNA-binding domain superfamily/Winged helix DNA-binding domain"/>
    <property type="match status" value="1"/>
</dbReference>
<name>A0ABR2YXE6_9CHLO</name>
<keyword evidence="5" id="KW-0067">ATP-binding</keyword>
<keyword evidence="15" id="KW-1185">Reference proteome</keyword>
<dbReference type="Pfam" id="PF00270">
    <property type="entry name" value="DEAD"/>
    <property type="match status" value="1"/>
</dbReference>
<dbReference type="SUPFAM" id="SSF52540">
    <property type="entry name" value="P-loop containing nucleoside triphosphate hydrolases"/>
    <property type="match status" value="1"/>
</dbReference>
<dbReference type="InterPro" id="IPR013744">
    <property type="entry name" value="SidJ"/>
</dbReference>
<dbReference type="EMBL" id="JALJOT010000003">
    <property type="protein sequence ID" value="KAK9916569.1"/>
    <property type="molecule type" value="Genomic_DNA"/>
</dbReference>
<dbReference type="Pfam" id="PF08538">
    <property type="entry name" value="DUF1749"/>
    <property type="match status" value="1"/>
</dbReference>
<evidence type="ECO:0000256" key="8">
    <source>
        <dbReference type="ARBA" id="ARBA00034617"/>
    </source>
</evidence>
<dbReference type="EC" id="5.6.2.4" evidence="9"/>
<feature type="compositionally biased region" description="Polar residues" evidence="11">
    <location>
        <begin position="179"/>
        <end position="193"/>
    </location>
</feature>
<protein>
    <recommendedName>
        <fullName evidence="9">DNA 3'-5' helicase</fullName>
        <ecNumber evidence="9">5.6.2.4</ecNumber>
    </recommendedName>
</protein>
<comment type="catalytic activity">
    <reaction evidence="10">
        <text>ATP + H2O = ADP + phosphate + H(+)</text>
        <dbReference type="Rhea" id="RHEA:13065"/>
        <dbReference type="ChEBI" id="CHEBI:15377"/>
        <dbReference type="ChEBI" id="CHEBI:15378"/>
        <dbReference type="ChEBI" id="CHEBI:30616"/>
        <dbReference type="ChEBI" id="CHEBI:43474"/>
        <dbReference type="ChEBI" id="CHEBI:456216"/>
        <dbReference type="EC" id="5.6.2.4"/>
    </reaction>
</comment>
<dbReference type="SMART" id="SM00487">
    <property type="entry name" value="DEXDc"/>
    <property type="match status" value="1"/>
</dbReference>
<gene>
    <name evidence="14" type="ORF">WJX75_004321</name>
</gene>
<dbReference type="InterPro" id="IPR029058">
    <property type="entry name" value="AB_hydrolase_fold"/>
</dbReference>
<evidence type="ECO:0000256" key="11">
    <source>
        <dbReference type="SAM" id="MobiDB-lite"/>
    </source>
</evidence>
<dbReference type="Pfam" id="PF23445">
    <property type="entry name" value="WHD_SNRNP200"/>
    <property type="match status" value="1"/>
</dbReference>
<feature type="region of interest" description="Disordered" evidence="11">
    <location>
        <begin position="168"/>
        <end position="198"/>
    </location>
</feature>
<evidence type="ECO:0000256" key="6">
    <source>
        <dbReference type="ARBA" id="ARBA00023235"/>
    </source>
</evidence>
<dbReference type="InterPro" id="IPR011545">
    <property type="entry name" value="DEAD/DEAH_box_helicase_dom"/>
</dbReference>
<dbReference type="SUPFAM" id="SSF53474">
    <property type="entry name" value="alpha/beta-Hydrolases"/>
    <property type="match status" value="1"/>
</dbReference>
<dbReference type="SMART" id="SM00973">
    <property type="entry name" value="Sec63"/>
    <property type="match status" value="1"/>
</dbReference>
<dbReference type="InterPro" id="IPR057842">
    <property type="entry name" value="WH_MER3"/>
</dbReference>
<organism evidence="14 15">
    <name type="scientific">Coccomyxa subellipsoidea</name>
    <dbReference type="NCBI Taxonomy" id="248742"/>
    <lineage>
        <taxon>Eukaryota</taxon>
        <taxon>Viridiplantae</taxon>
        <taxon>Chlorophyta</taxon>
        <taxon>core chlorophytes</taxon>
        <taxon>Trebouxiophyceae</taxon>
        <taxon>Trebouxiophyceae incertae sedis</taxon>
        <taxon>Coccomyxaceae</taxon>
        <taxon>Coccomyxa</taxon>
    </lineage>
</organism>
<evidence type="ECO:0000256" key="2">
    <source>
        <dbReference type="ARBA" id="ARBA00022741"/>
    </source>
</evidence>
<reference evidence="14 15" key="1">
    <citation type="journal article" date="2024" name="Nat. Commun.">
        <title>Phylogenomics reveals the evolutionary origins of lichenization in chlorophyte algae.</title>
        <authorList>
            <person name="Puginier C."/>
            <person name="Libourel C."/>
            <person name="Otte J."/>
            <person name="Skaloud P."/>
            <person name="Haon M."/>
            <person name="Grisel S."/>
            <person name="Petersen M."/>
            <person name="Berrin J.G."/>
            <person name="Delaux P.M."/>
            <person name="Dal Grande F."/>
            <person name="Keller J."/>
        </authorList>
    </citation>
    <scope>NUCLEOTIDE SEQUENCE [LARGE SCALE GENOMIC DNA]</scope>
    <source>
        <strain evidence="14 15">SAG 216-7</strain>
    </source>
</reference>
<keyword evidence="6" id="KW-0413">Isomerase</keyword>
<keyword evidence="3" id="KW-0378">Hydrolase</keyword>
<evidence type="ECO:0000313" key="14">
    <source>
        <dbReference type="EMBL" id="KAK9916569.1"/>
    </source>
</evidence>
<dbReference type="InterPro" id="IPR001650">
    <property type="entry name" value="Helicase_C-like"/>
</dbReference>
<keyword evidence="2" id="KW-0547">Nucleotide-binding</keyword>
<proteinExistence type="inferred from homology"/>
<comment type="catalytic activity">
    <reaction evidence="8">
        <text>Couples ATP hydrolysis with the unwinding of duplex DNA by translocating in the 3'-5' direction.</text>
        <dbReference type="EC" id="5.6.2.4"/>
    </reaction>
</comment>
<dbReference type="SUPFAM" id="SSF158702">
    <property type="entry name" value="Sec63 N-terminal domain-like"/>
    <property type="match status" value="1"/>
</dbReference>
<sequence length="1220" mass="133630">MATQINGTLFKYSTKLRTNVAFSAGRLRGSKHFILIGGLTDGLLDPGYSIPLAEQLEKGGWCLVQALLASSYQGYGVSSLDKDAEEITSLITTLRLDHASKGVVLMGHSTGCQDTVSDFSDDELKERLGHCSSVPSLVLISGSDEYMPPHIEHQSLGERLAQALGPESLPVLPEDHSHLQNNTRGQSANSGRSASRDRIRSVNELPEPFQPIFSDSFRYFNAVQSEAFPVAFDTDTNMVIAAPTGSGKTVILELAILRVLSTGVNEQGRFSHRGGSLRAVYLAPSKALVQEKTKAWQQSFGAHLNLSIVELTGDTDTVDFSSLSNADIICTTPEKLDSITRRKIDQGGARFLAEVTLLLIDEVHLLNESRGAVLEAGVVSRIKMISSLRVMSELPISRIRYIAISATIQNTEDVAEWLQVQPQGLMVFGEETRPVKLTTIVKGYAQGKTDFLFERQLNEYLRGIITEFSKGKPTLIFCSSRKGTEETAMHILAKASKGMHGGYIQNEAHRGQLQAAADRVVDKQLQQALRGGVGFHHGNLEPQDRATVENLFLHRAILVLCTTSTLAQGVNLPAHLVVLKGTRRWSREKGEVAGNKEYDRSTVLQMIGRAGRPQFDTEGVAVIMTQKGMVMQYQNLLSGTEVLESQLGDTFAEYLNAEIVLRNVADVDGAVSWLKSTFLYVRAIQKPSAYGLPQHAHSREAFEKVLQDKFIFKCTRDLAIHGLVETQDAQDKCMSISPLEPGILMAQFYIRLPTMVSLLEVPSSASMPMLISILSQAEEFSGICLRRGEKKSLNSINKNDATMRFFIPEASKPSKPKERIKTAAEKIFILVNEALSDHPTENLEYSMKQELDQVVKVGARITACMAKLFRHKRALAATANAFLLQKCLGKLRDLQAADSRVIESVTQRKYPFGNQVKQQLQERMPFCIELTVLPLARRPNGAISFEVKLVRLGDKTEFTTENHAHLIVGTTQDDALLADESLIFERFPSPFTLNITTGTSAGSQAAVTIVASIIHSHYIGLDVTRKHTIHRSEHLPSAVPAGGGINYKKGNALQTIGQVSIAGSKSRAVREVVEQQTEAVPACSQPECPSADTSHQPELCRSNDPLMRNNEVEQQAAARFQKAPKPAVDRCQSSAARNASQQACLGPSKGKAELVKATEKDASASTAAGKRKDRYDGDQQEAEPQDPNEPSSYRGLIQSKARKMAESMAGLSAMGASWTL</sequence>
<dbReference type="InterPro" id="IPR036388">
    <property type="entry name" value="WH-like_DNA-bd_sf"/>
</dbReference>
<dbReference type="Proteomes" id="UP001491310">
    <property type="component" value="Unassembled WGS sequence"/>
</dbReference>
<keyword evidence="7" id="KW-0469">Meiosis</keyword>
<dbReference type="PANTHER" id="PTHR47835">
    <property type="entry name" value="HFM1, ATP DEPENDENT DNA HELICASE HOMOLOG"/>
    <property type="match status" value="1"/>
</dbReference>
<dbReference type="CDD" id="cd18795">
    <property type="entry name" value="SF2_C_Ski2"/>
    <property type="match status" value="1"/>
</dbReference>
<feature type="domain" description="Helicase C-terminal" evidence="13">
    <location>
        <begin position="456"/>
        <end position="659"/>
    </location>
</feature>
<evidence type="ECO:0000256" key="10">
    <source>
        <dbReference type="ARBA" id="ARBA00048988"/>
    </source>
</evidence>
<dbReference type="InterPro" id="IPR014001">
    <property type="entry name" value="Helicase_ATP-bd"/>
</dbReference>
<dbReference type="InterPro" id="IPR052247">
    <property type="entry name" value="Meiotic_Crossover_Helicase"/>
</dbReference>
<evidence type="ECO:0000256" key="7">
    <source>
        <dbReference type="ARBA" id="ARBA00023254"/>
    </source>
</evidence>
<feature type="region of interest" description="Disordered" evidence="11">
    <location>
        <begin position="1078"/>
        <end position="1104"/>
    </location>
</feature>
<dbReference type="PROSITE" id="PS51192">
    <property type="entry name" value="HELICASE_ATP_BIND_1"/>
    <property type="match status" value="1"/>
</dbReference>
<evidence type="ECO:0000259" key="13">
    <source>
        <dbReference type="PROSITE" id="PS51194"/>
    </source>
</evidence>
<dbReference type="InterPro" id="IPR027417">
    <property type="entry name" value="P-loop_NTPase"/>
</dbReference>
<evidence type="ECO:0000256" key="3">
    <source>
        <dbReference type="ARBA" id="ARBA00022801"/>
    </source>
</evidence>
<feature type="domain" description="Helicase ATP-binding" evidence="12">
    <location>
        <begin position="229"/>
        <end position="426"/>
    </location>
</feature>
<evidence type="ECO:0000256" key="5">
    <source>
        <dbReference type="ARBA" id="ARBA00022840"/>
    </source>
</evidence>
<dbReference type="PROSITE" id="PS51194">
    <property type="entry name" value="HELICASE_CTER"/>
    <property type="match status" value="1"/>
</dbReference>
<comment type="similarity">
    <text evidence="1">Belongs to the helicase family. SKI2 subfamily.</text>
</comment>
<keyword evidence="4" id="KW-0347">Helicase</keyword>
<evidence type="ECO:0000259" key="12">
    <source>
        <dbReference type="PROSITE" id="PS51192"/>
    </source>
</evidence>
<dbReference type="Pfam" id="PF00271">
    <property type="entry name" value="Helicase_C"/>
    <property type="match status" value="1"/>
</dbReference>
<accession>A0ABR2YXE6</accession>
<feature type="region of interest" description="Disordered" evidence="11">
    <location>
        <begin position="1156"/>
        <end position="1220"/>
    </location>
</feature>
<dbReference type="Pfam" id="PF02889">
    <property type="entry name" value="Sec63"/>
    <property type="match status" value="1"/>
</dbReference>
<evidence type="ECO:0000256" key="9">
    <source>
        <dbReference type="ARBA" id="ARBA00034808"/>
    </source>
</evidence>
<dbReference type="PANTHER" id="PTHR47835:SF3">
    <property type="entry name" value="HELICASE FOR MEIOSIS 1"/>
    <property type="match status" value="1"/>
</dbReference>
<dbReference type="Gene3D" id="1.10.3380.10">
    <property type="entry name" value="Sec63 N-terminal domain-like domain"/>
    <property type="match status" value="1"/>
</dbReference>
<dbReference type="Gene3D" id="3.40.50.300">
    <property type="entry name" value="P-loop containing nucleotide triphosphate hydrolases"/>
    <property type="match status" value="2"/>
</dbReference>
<dbReference type="InterPro" id="IPR004179">
    <property type="entry name" value="Sec63-dom"/>
</dbReference>
<comment type="caution">
    <text evidence="14">The sequence shown here is derived from an EMBL/GenBank/DDBJ whole genome shotgun (WGS) entry which is preliminary data.</text>
</comment>
<dbReference type="SMART" id="SM00490">
    <property type="entry name" value="HELICc"/>
    <property type="match status" value="1"/>
</dbReference>